<dbReference type="RefSeq" id="WP_141928055.1">
    <property type="nucleotide sequence ID" value="NZ_BAABCI010000034.1"/>
</dbReference>
<accession>A0A542EFQ2</accession>
<dbReference type="EMBL" id="VFMO01000001">
    <property type="protein sequence ID" value="TQJ14167.1"/>
    <property type="molecule type" value="Genomic_DNA"/>
</dbReference>
<organism evidence="2 3">
    <name type="scientific">Yimella lutea</name>
    <dbReference type="NCBI Taxonomy" id="587872"/>
    <lineage>
        <taxon>Bacteria</taxon>
        <taxon>Bacillati</taxon>
        <taxon>Actinomycetota</taxon>
        <taxon>Actinomycetes</taxon>
        <taxon>Micrococcales</taxon>
        <taxon>Dermacoccaceae</taxon>
        <taxon>Yimella</taxon>
    </lineage>
</organism>
<dbReference type="OrthoDB" id="4954868at2"/>
<gene>
    <name evidence="2" type="ORF">FB459_1614</name>
</gene>
<evidence type="ECO:0000256" key="1">
    <source>
        <dbReference type="SAM" id="MobiDB-lite"/>
    </source>
</evidence>
<dbReference type="AlphaFoldDB" id="A0A542EFQ2"/>
<dbReference type="Proteomes" id="UP000320806">
    <property type="component" value="Unassembled WGS sequence"/>
</dbReference>
<reference evidence="2 3" key="1">
    <citation type="submission" date="2019-06" db="EMBL/GenBank/DDBJ databases">
        <title>Sequencing the genomes of 1000 actinobacteria strains.</title>
        <authorList>
            <person name="Klenk H.-P."/>
        </authorList>
    </citation>
    <scope>NUCLEOTIDE SEQUENCE [LARGE SCALE GENOMIC DNA]</scope>
    <source>
        <strain evidence="2 3">DSM 19828</strain>
    </source>
</reference>
<protein>
    <submittedName>
        <fullName evidence="2">Uncharacterized protein DUF4192</fullName>
    </submittedName>
</protein>
<evidence type="ECO:0000313" key="3">
    <source>
        <dbReference type="Proteomes" id="UP000320806"/>
    </source>
</evidence>
<comment type="caution">
    <text evidence="2">The sequence shown here is derived from an EMBL/GenBank/DDBJ whole genome shotgun (WGS) entry which is preliminary data.</text>
</comment>
<name>A0A542EFQ2_9MICO</name>
<sequence>MEPIPSLTGAGELLAYVPYQLGFNPSDSVVLVGFDEDDHLVVTARFDPVVPEAVNDIAHLIGQGRLRTLASAALVNYGDGDAVLLTSSVLRTALRCNGIELVHVWEVDNGTSTWAALWCCCGQCPEQRTPLTEAHLIPAAVEAVYRGCSPAPSRDDLENRCTPTQDEAQIAAEVEELWSVMEADLETGRDLELVAVHRILRGDPAALDDPVTVSRALAAVQVVGVRDGLLCWLRPDVFPPTRLSRSDRDRWQQSGELPSPNRAERAGTVHILIRWACRVPAQLSAPLWACVAASEWADGGSAVATIALDRAFEADPGCRLASLVRNCLLTGTLPGGRIDPAA</sequence>
<dbReference type="Pfam" id="PF13830">
    <property type="entry name" value="DUF4192"/>
    <property type="match status" value="1"/>
</dbReference>
<dbReference type="InterPro" id="IPR025447">
    <property type="entry name" value="DUF4192"/>
</dbReference>
<proteinExistence type="predicted"/>
<evidence type="ECO:0000313" key="2">
    <source>
        <dbReference type="EMBL" id="TQJ14167.1"/>
    </source>
</evidence>
<feature type="region of interest" description="Disordered" evidence="1">
    <location>
        <begin position="243"/>
        <end position="262"/>
    </location>
</feature>
<keyword evidence="3" id="KW-1185">Reference proteome</keyword>